<evidence type="ECO:0000313" key="1">
    <source>
        <dbReference type="EMBL" id="TCO70275.1"/>
    </source>
</evidence>
<evidence type="ECO:0000313" key="2">
    <source>
        <dbReference type="Proteomes" id="UP000295142"/>
    </source>
</evidence>
<protein>
    <submittedName>
        <fullName evidence="1">Uncharacterized protein</fullName>
    </submittedName>
</protein>
<reference evidence="1 2" key="1">
    <citation type="submission" date="2019-03" db="EMBL/GenBank/DDBJ databases">
        <title>Genomic Encyclopedia of Type Strains, Phase IV (KMG-IV): sequencing the most valuable type-strain genomes for metagenomic binning, comparative biology and taxonomic classification.</title>
        <authorList>
            <person name="Goeker M."/>
        </authorList>
    </citation>
    <scope>NUCLEOTIDE SEQUENCE [LARGE SCALE GENOMIC DNA]</scope>
    <source>
        <strain evidence="1 2">DSM 4868</strain>
    </source>
</reference>
<accession>A0A4R2KU84</accession>
<keyword evidence="2" id="KW-1185">Reference proteome</keyword>
<dbReference type="AlphaFoldDB" id="A0A4R2KU84"/>
<proteinExistence type="predicted"/>
<name>A0A4R2KU84_9RHOB</name>
<dbReference type="EMBL" id="SLWW01000010">
    <property type="protein sequence ID" value="TCO70275.1"/>
    <property type="molecule type" value="Genomic_DNA"/>
</dbReference>
<gene>
    <name evidence="1" type="ORF">EV655_11040</name>
</gene>
<organism evidence="1 2">
    <name type="scientific">Rhodovulum euryhalinum</name>
    <dbReference type="NCBI Taxonomy" id="35805"/>
    <lineage>
        <taxon>Bacteria</taxon>
        <taxon>Pseudomonadati</taxon>
        <taxon>Pseudomonadota</taxon>
        <taxon>Alphaproteobacteria</taxon>
        <taxon>Rhodobacterales</taxon>
        <taxon>Paracoccaceae</taxon>
        <taxon>Rhodovulum</taxon>
    </lineage>
</organism>
<comment type="caution">
    <text evidence="1">The sequence shown here is derived from an EMBL/GenBank/DDBJ whole genome shotgun (WGS) entry which is preliminary data.</text>
</comment>
<sequence length="133" mass="14338">MSGVFAEGGDGRALIGGQCPKRHAEAGHDVKVNVAYLRFHAEVAREIATALQQVEHGEAADRGEATEREAYRVALARAAELAPEGTAWITREAIIDHIASRYRQDPETLDLPFKLSDAAEDGEKQPSRGCSGV</sequence>
<dbReference type="Proteomes" id="UP000295142">
    <property type="component" value="Unassembled WGS sequence"/>
</dbReference>